<reference evidence="3" key="1">
    <citation type="submission" date="2023-03" db="EMBL/GenBank/DDBJ databases">
        <title>Massive genome expansion in bonnet fungi (Mycena s.s.) driven by repeated elements and novel gene families across ecological guilds.</title>
        <authorList>
            <consortium name="Lawrence Berkeley National Laboratory"/>
            <person name="Harder C.B."/>
            <person name="Miyauchi S."/>
            <person name="Viragh M."/>
            <person name="Kuo A."/>
            <person name="Thoen E."/>
            <person name="Andreopoulos B."/>
            <person name="Lu D."/>
            <person name="Skrede I."/>
            <person name="Drula E."/>
            <person name="Henrissat B."/>
            <person name="Morin E."/>
            <person name="Kohler A."/>
            <person name="Barry K."/>
            <person name="LaButti K."/>
            <person name="Morin E."/>
            <person name="Salamov A."/>
            <person name="Lipzen A."/>
            <person name="Mereny Z."/>
            <person name="Hegedus B."/>
            <person name="Baldrian P."/>
            <person name="Stursova M."/>
            <person name="Weitz H."/>
            <person name="Taylor A."/>
            <person name="Grigoriev I.V."/>
            <person name="Nagy L.G."/>
            <person name="Martin F."/>
            <person name="Kauserud H."/>
        </authorList>
    </citation>
    <scope>NUCLEOTIDE SEQUENCE</scope>
    <source>
        <strain evidence="3">CBHHK182m</strain>
    </source>
</reference>
<evidence type="ECO:0000313" key="4">
    <source>
        <dbReference type="Proteomes" id="UP001215598"/>
    </source>
</evidence>
<protein>
    <submittedName>
        <fullName evidence="3">Uncharacterized protein</fullName>
    </submittedName>
</protein>
<evidence type="ECO:0000256" key="2">
    <source>
        <dbReference type="SAM" id="SignalP"/>
    </source>
</evidence>
<organism evidence="3 4">
    <name type="scientific">Mycena metata</name>
    <dbReference type="NCBI Taxonomy" id="1033252"/>
    <lineage>
        <taxon>Eukaryota</taxon>
        <taxon>Fungi</taxon>
        <taxon>Dikarya</taxon>
        <taxon>Basidiomycota</taxon>
        <taxon>Agaricomycotina</taxon>
        <taxon>Agaricomycetes</taxon>
        <taxon>Agaricomycetidae</taxon>
        <taxon>Agaricales</taxon>
        <taxon>Marasmiineae</taxon>
        <taxon>Mycenaceae</taxon>
        <taxon>Mycena</taxon>
    </lineage>
</organism>
<accession>A0AAD7IU53</accession>
<evidence type="ECO:0000256" key="1">
    <source>
        <dbReference type="SAM" id="MobiDB-lite"/>
    </source>
</evidence>
<name>A0AAD7IU53_9AGAR</name>
<feature type="compositionally biased region" description="Polar residues" evidence="1">
    <location>
        <begin position="37"/>
        <end position="48"/>
    </location>
</feature>
<evidence type="ECO:0000313" key="3">
    <source>
        <dbReference type="EMBL" id="KAJ7750510.1"/>
    </source>
</evidence>
<dbReference type="EMBL" id="JARKIB010000065">
    <property type="protein sequence ID" value="KAJ7750510.1"/>
    <property type="molecule type" value="Genomic_DNA"/>
</dbReference>
<keyword evidence="4" id="KW-1185">Reference proteome</keyword>
<gene>
    <name evidence="3" type="ORF">B0H16DRAFT_851022</name>
</gene>
<dbReference type="AlphaFoldDB" id="A0AAD7IU53"/>
<feature type="chain" id="PRO_5042056116" evidence="2">
    <location>
        <begin position="20"/>
        <end position="132"/>
    </location>
</feature>
<proteinExistence type="predicted"/>
<feature type="compositionally biased region" description="Basic residues" evidence="1">
    <location>
        <begin position="24"/>
        <end position="36"/>
    </location>
</feature>
<feature type="signal peptide" evidence="2">
    <location>
        <begin position="1"/>
        <end position="19"/>
    </location>
</feature>
<dbReference type="Proteomes" id="UP001215598">
    <property type="component" value="Unassembled WGS sequence"/>
</dbReference>
<sequence>MRGKAHAILAGWQTLLAAAAMPAPRRRPVQKPHRHPSTTTKLSTENPTHLSHLQRLRIFDPLLVLELQQSLLALRRARGDGVRCRCRRGGRGEGVGRAAVGGAHRRVSSLRVSLSSPCSEVEASPCTRPCAE</sequence>
<feature type="region of interest" description="Disordered" evidence="1">
    <location>
        <begin position="22"/>
        <end position="48"/>
    </location>
</feature>
<keyword evidence="2" id="KW-0732">Signal</keyword>
<comment type="caution">
    <text evidence="3">The sequence shown here is derived from an EMBL/GenBank/DDBJ whole genome shotgun (WGS) entry which is preliminary data.</text>
</comment>